<reference evidence="8 11" key="3">
    <citation type="submission" date="2018-08" db="EMBL/GenBank/DDBJ databases">
        <title>Complete genome of the Arcobacter marinus type strain JCM 15502.</title>
        <authorList>
            <person name="Miller W.G."/>
            <person name="Yee E."/>
            <person name="Huynh S."/>
            <person name="Parker C.T."/>
        </authorList>
    </citation>
    <scope>NUCLEOTIDE SEQUENCE [LARGE SCALE GENOMIC DNA]</scope>
    <source>
        <strain evidence="8 11">JCM 15502</strain>
    </source>
</reference>
<comment type="similarity">
    <text evidence="1">Belongs to the transferase hexapeptide repeat family.</text>
</comment>
<evidence type="ECO:0000259" key="7">
    <source>
        <dbReference type="Pfam" id="PF17836"/>
    </source>
</evidence>
<dbReference type="InterPro" id="IPR011004">
    <property type="entry name" value="Trimer_LpxA-like_sf"/>
</dbReference>
<dbReference type="Proteomes" id="UP000264693">
    <property type="component" value="Chromosome"/>
</dbReference>
<evidence type="ECO:0000313" key="10">
    <source>
        <dbReference type="Proteomes" id="UP000224740"/>
    </source>
</evidence>
<dbReference type="KEGG" id="amar:AMRN_0897"/>
<gene>
    <name evidence="8" type="ORF">AMRN_0897</name>
    <name evidence="9" type="ORF">CPH92_10480</name>
</gene>
<dbReference type="PROSITE" id="PS00101">
    <property type="entry name" value="HEXAPEP_TRANSFERASES"/>
    <property type="match status" value="1"/>
</dbReference>
<protein>
    <submittedName>
        <fullName evidence="9">Acetyltransferase</fullName>
    </submittedName>
    <submittedName>
        <fullName evidence="8">Sugar O-acyltransferase</fullName>
    </submittedName>
</protein>
<feature type="active site" description="Proton acceptor" evidence="5">
    <location>
        <position position="124"/>
    </location>
</feature>
<keyword evidence="3" id="KW-0677">Repeat</keyword>
<evidence type="ECO:0000313" key="8">
    <source>
        <dbReference type="EMBL" id="AXX86649.1"/>
    </source>
</evidence>
<reference evidence="9" key="2">
    <citation type="submission" date="2017-09" db="EMBL/GenBank/DDBJ databases">
        <authorList>
            <person name="Perez-Cataluna A."/>
            <person name="Figueras M.J."/>
            <person name="Salas-Masso N."/>
        </authorList>
    </citation>
    <scope>NUCLEOTIDE SEQUENCE</scope>
    <source>
        <strain evidence="9">CECT 7727</strain>
    </source>
</reference>
<proteinExistence type="inferred from homology"/>
<feature type="domain" description="PglD N-terminal" evidence="7">
    <location>
        <begin position="4"/>
        <end position="69"/>
    </location>
</feature>
<feature type="binding site" evidence="6">
    <location>
        <position position="57"/>
    </location>
    <ligand>
        <name>substrate</name>
    </ligand>
</feature>
<evidence type="ECO:0000256" key="3">
    <source>
        <dbReference type="ARBA" id="ARBA00022737"/>
    </source>
</evidence>
<evidence type="ECO:0000256" key="5">
    <source>
        <dbReference type="PIRSR" id="PIRSR620019-1"/>
    </source>
</evidence>
<dbReference type="InterPro" id="IPR001451">
    <property type="entry name" value="Hexapep"/>
</dbReference>
<dbReference type="InterPro" id="IPR020019">
    <property type="entry name" value="AcTrfase_PglD-like"/>
</dbReference>
<dbReference type="SUPFAM" id="SSF51161">
    <property type="entry name" value="Trimeric LpxA-like enzymes"/>
    <property type="match status" value="1"/>
</dbReference>
<dbReference type="PANTHER" id="PTHR43300">
    <property type="entry name" value="ACETYLTRANSFERASE"/>
    <property type="match status" value="1"/>
</dbReference>
<feature type="binding site" evidence="6">
    <location>
        <begin position="32"/>
        <end position="33"/>
    </location>
    <ligand>
        <name>substrate</name>
    </ligand>
</feature>
<keyword evidence="2 8" id="KW-0808">Transferase</keyword>
<evidence type="ECO:0000313" key="9">
    <source>
        <dbReference type="EMBL" id="PHO14694.1"/>
    </source>
</evidence>
<evidence type="ECO:0000256" key="2">
    <source>
        <dbReference type="ARBA" id="ARBA00022679"/>
    </source>
</evidence>
<dbReference type="GO" id="GO:0016746">
    <property type="term" value="F:acyltransferase activity"/>
    <property type="evidence" value="ECO:0007669"/>
    <property type="project" value="UniProtKB-KW"/>
</dbReference>
<dbReference type="AlphaFoldDB" id="A0A347TJ71"/>
<dbReference type="RefSeq" id="WP_099311676.1">
    <property type="nucleotide sequence ID" value="NZ_CP032101.1"/>
</dbReference>
<accession>A0A347TJ71</accession>
<dbReference type="Proteomes" id="UP000224740">
    <property type="component" value="Unassembled WGS sequence"/>
</dbReference>
<reference evidence="10" key="1">
    <citation type="submission" date="2017-09" db="EMBL/GenBank/DDBJ databases">
        <title>Arcobacter canalis sp. nov., a new species isolated from a water canal contaminated with urban sewage.</title>
        <authorList>
            <person name="Perez-Cataluna A."/>
            <person name="Salas-Masso N."/>
            <person name="Figueras M.J."/>
        </authorList>
    </citation>
    <scope>NUCLEOTIDE SEQUENCE [LARGE SCALE GENOMIC DNA]</scope>
    <source>
        <strain evidence="10">CECT 7727</strain>
    </source>
</reference>
<evidence type="ECO:0000256" key="4">
    <source>
        <dbReference type="ARBA" id="ARBA00023315"/>
    </source>
</evidence>
<feature type="binding site" evidence="6">
    <location>
        <position position="133"/>
    </location>
    <ligand>
        <name>acetyl-CoA</name>
        <dbReference type="ChEBI" id="CHEBI:57288"/>
    </ligand>
</feature>
<evidence type="ECO:0000313" key="11">
    <source>
        <dbReference type="Proteomes" id="UP000264693"/>
    </source>
</evidence>
<dbReference type="Pfam" id="PF00132">
    <property type="entry name" value="Hexapep"/>
    <property type="match status" value="1"/>
</dbReference>
<dbReference type="CDD" id="cd03360">
    <property type="entry name" value="LbH_AT_putative"/>
    <property type="match status" value="1"/>
</dbReference>
<dbReference type="Pfam" id="PF17836">
    <property type="entry name" value="PglD_N"/>
    <property type="match status" value="1"/>
</dbReference>
<dbReference type="InterPro" id="IPR018357">
    <property type="entry name" value="Hexapep_transf_CS"/>
</dbReference>
<keyword evidence="4 8" id="KW-0012">Acyltransferase</keyword>
<dbReference type="NCBIfam" id="TIGR03570">
    <property type="entry name" value="NeuD_NnaD"/>
    <property type="match status" value="1"/>
</dbReference>
<evidence type="ECO:0000256" key="6">
    <source>
        <dbReference type="PIRSR" id="PIRSR620019-2"/>
    </source>
</evidence>
<dbReference type="Gene3D" id="2.160.10.10">
    <property type="entry name" value="Hexapeptide repeat proteins"/>
    <property type="match status" value="1"/>
</dbReference>
<organism evidence="8 11">
    <name type="scientific">Malaciobacter marinus</name>
    <dbReference type="NCBI Taxonomy" id="505249"/>
    <lineage>
        <taxon>Bacteria</taxon>
        <taxon>Pseudomonadati</taxon>
        <taxon>Campylobacterota</taxon>
        <taxon>Epsilonproteobacteria</taxon>
        <taxon>Campylobacterales</taxon>
        <taxon>Arcobacteraceae</taxon>
        <taxon>Malaciobacter</taxon>
    </lineage>
</organism>
<dbReference type="Gene3D" id="3.40.50.20">
    <property type="match status" value="1"/>
</dbReference>
<feature type="site" description="Increases basicity of active site His" evidence="5">
    <location>
        <position position="125"/>
    </location>
</feature>
<feature type="binding site" evidence="6">
    <location>
        <begin position="10"/>
        <end position="12"/>
    </location>
    <ligand>
        <name>substrate</name>
    </ligand>
</feature>
<dbReference type="InterPro" id="IPR050179">
    <property type="entry name" value="Trans_hexapeptide_repeat"/>
</dbReference>
<dbReference type="EMBL" id="NXAO01000048">
    <property type="protein sequence ID" value="PHO14694.1"/>
    <property type="molecule type" value="Genomic_DNA"/>
</dbReference>
<dbReference type="InterPro" id="IPR041561">
    <property type="entry name" value="PglD_N"/>
</dbReference>
<evidence type="ECO:0000256" key="1">
    <source>
        <dbReference type="ARBA" id="ARBA00007274"/>
    </source>
</evidence>
<dbReference type="PANTHER" id="PTHR43300:SF7">
    <property type="entry name" value="UDP-N-ACETYLBACILLOSAMINE N-ACETYLTRANSFERASE"/>
    <property type="match status" value="1"/>
</dbReference>
<sequence length="198" mass="21159">MKELYIYGASGHGLVVADIARDNGYENIIFIDDGKNKYPTFEDIKKTNNIPIAFGIGSNAIRAKLFEKVHNSGFKIISLIHPSSIISSSATIGKGTVIMPNVVVNAKATIGEGAILNTSCVIEHECVIDDFVHISPNVALAGDVKVGKYTHIGIGSNVIQGIIIGNHTVIGAGSIVVKNINNFKKAYGNPCREIEDIK</sequence>
<name>A0A347TJ71_9BACT</name>
<dbReference type="EMBL" id="CP032101">
    <property type="protein sequence ID" value="AXX86649.1"/>
    <property type="molecule type" value="Genomic_DNA"/>
</dbReference>
<feature type="binding site" evidence="6">
    <location>
        <position position="154"/>
    </location>
    <ligand>
        <name>acetyl-CoA</name>
        <dbReference type="ChEBI" id="CHEBI:57288"/>
    </ligand>
</feature>
<keyword evidence="10" id="KW-1185">Reference proteome</keyword>